<accession>A0A0X3TKJ8</accession>
<keyword evidence="5 6" id="KW-0472">Membrane</keyword>
<feature type="transmembrane region" description="Helical" evidence="6">
    <location>
        <begin position="201"/>
        <end position="221"/>
    </location>
</feature>
<evidence type="ECO:0000256" key="5">
    <source>
        <dbReference type="ARBA" id="ARBA00023136"/>
    </source>
</evidence>
<evidence type="ECO:0000256" key="2">
    <source>
        <dbReference type="ARBA" id="ARBA00022475"/>
    </source>
</evidence>
<evidence type="ECO:0000256" key="6">
    <source>
        <dbReference type="SAM" id="Phobius"/>
    </source>
</evidence>
<evidence type="ECO:0000256" key="3">
    <source>
        <dbReference type="ARBA" id="ARBA00022692"/>
    </source>
</evidence>
<proteinExistence type="predicted"/>
<feature type="transmembrane region" description="Helical" evidence="6">
    <location>
        <begin position="248"/>
        <end position="268"/>
    </location>
</feature>
<dbReference type="PANTHER" id="PTHR30482:SF17">
    <property type="entry name" value="ABC TRANSPORTER ATP-BINDING PROTEIN"/>
    <property type="match status" value="1"/>
</dbReference>
<keyword evidence="4 6" id="KW-1133">Transmembrane helix</keyword>
<dbReference type="Proteomes" id="UP000053791">
    <property type="component" value="Unassembled WGS sequence"/>
</dbReference>
<feature type="transmembrane region" description="Helical" evidence="6">
    <location>
        <begin position="123"/>
        <end position="144"/>
    </location>
</feature>
<keyword evidence="8" id="KW-1185">Reference proteome</keyword>
<dbReference type="Pfam" id="PF02653">
    <property type="entry name" value="BPD_transp_2"/>
    <property type="match status" value="1"/>
</dbReference>
<dbReference type="CDD" id="cd06581">
    <property type="entry name" value="TM_PBP1_LivM_like"/>
    <property type="match status" value="1"/>
</dbReference>
<dbReference type="InterPro" id="IPR043428">
    <property type="entry name" value="LivM-like"/>
</dbReference>
<organism evidence="7 8">
    <name type="scientific">Ruegeria marisrubri</name>
    <dbReference type="NCBI Taxonomy" id="1685379"/>
    <lineage>
        <taxon>Bacteria</taxon>
        <taxon>Pseudomonadati</taxon>
        <taxon>Pseudomonadota</taxon>
        <taxon>Alphaproteobacteria</taxon>
        <taxon>Rhodobacterales</taxon>
        <taxon>Roseobacteraceae</taxon>
        <taxon>Ruegeria</taxon>
    </lineage>
</organism>
<feature type="transmembrane region" description="Helical" evidence="6">
    <location>
        <begin position="49"/>
        <end position="69"/>
    </location>
</feature>
<dbReference type="GO" id="GO:0015658">
    <property type="term" value="F:branched-chain amino acid transmembrane transporter activity"/>
    <property type="evidence" value="ECO:0007669"/>
    <property type="project" value="InterPro"/>
</dbReference>
<comment type="subcellular location">
    <subcellularLocation>
        <location evidence="1">Cell membrane</location>
        <topology evidence="1">Multi-pass membrane protein</topology>
    </subcellularLocation>
</comment>
<dbReference type="InterPro" id="IPR001851">
    <property type="entry name" value="ABC_transp_permease"/>
</dbReference>
<dbReference type="AlphaFoldDB" id="A0A0X3TKJ8"/>
<evidence type="ECO:0000256" key="4">
    <source>
        <dbReference type="ARBA" id="ARBA00022989"/>
    </source>
</evidence>
<feature type="transmembrane region" description="Helical" evidence="6">
    <location>
        <begin position="325"/>
        <end position="345"/>
    </location>
</feature>
<protein>
    <submittedName>
        <fullName evidence="7">ABC transporter permease</fullName>
    </submittedName>
</protein>
<evidence type="ECO:0000313" key="7">
    <source>
        <dbReference type="EMBL" id="KUJ76179.1"/>
    </source>
</evidence>
<dbReference type="PANTHER" id="PTHR30482">
    <property type="entry name" value="HIGH-AFFINITY BRANCHED-CHAIN AMINO ACID TRANSPORT SYSTEM PERMEASE"/>
    <property type="match status" value="1"/>
</dbReference>
<dbReference type="OrthoDB" id="9804361at2"/>
<sequence>MLGLNKKDTSLLIIVALLTLLAPFILNPFPADSAMAQFNAGYPDLMQRFVIFGIFAIGFNILFGLTGYLSFGHAAFLGIGSYSAVWMFKLLSYNVIPAIALSIVIAGLFSLLIGYVSLRRSGIYFSILTLAFAQMSFALAYSVLSNPKFNLTNGETGLQVYADDPQIFHREGLPDLPHLFGLSMRSTYTLDVGAWSFDFNAGYYLCAVVMMIVFYLAIRIFRSPFGIMLRAVKSNQQRMNYTGLNSRPYTLAAFVISGMYAGLAGGLMAAMDPLAGAERMQWTASGEVVLMTILGGTGTLIGPVLGAGFIKYFENIFSKINDSVLHGWFAFLPDGMEDFVVAVLHPFVGKGWHLTLGILFMLVVIFLPGGLVEGGQRLINWIRGKRSGETDKPSGKTEPAE</sequence>
<gene>
    <name evidence="7" type="ORF">AVO45_12745</name>
</gene>
<feature type="transmembrane region" description="Helical" evidence="6">
    <location>
        <begin position="98"/>
        <end position="116"/>
    </location>
</feature>
<keyword evidence="2" id="KW-1003">Cell membrane</keyword>
<reference evidence="7 8" key="1">
    <citation type="submission" date="2015-12" db="EMBL/GenBank/DDBJ databases">
        <authorList>
            <person name="Shamseldin A."/>
            <person name="Moawad H."/>
            <person name="Abd El-Rahim W.M."/>
            <person name="Sadowsky M.J."/>
        </authorList>
    </citation>
    <scope>NUCLEOTIDE SEQUENCE [LARGE SCALE GENOMIC DNA]</scope>
    <source>
        <strain evidence="7 8">ZGT118</strain>
    </source>
</reference>
<keyword evidence="3 6" id="KW-0812">Transmembrane</keyword>
<evidence type="ECO:0000256" key="1">
    <source>
        <dbReference type="ARBA" id="ARBA00004651"/>
    </source>
</evidence>
<name>A0A0X3TKJ8_9RHOB</name>
<comment type="caution">
    <text evidence="7">The sequence shown here is derived from an EMBL/GenBank/DDBJ whole genome shotgun (WGS) entry which is preliminary data.</text>
</comment>
<evidence type="ECO:0000313" key="8">
    <source>
        <dbReference type="Proteomes" id="UP000053791"/>
    </source>
</evidence>
<dbReference type="GO" id="GO:0005886">
    <property type="term" value="C:plasma membrane"/>
    <property type="evidence" value="ECO:0007669"/>
    <property type="project" value="UniProtKB-SubCell"/>
</dbReference>
<dbReference type="EMBL" id="LQBQ01000036">
    <property type="protein sequence ID" value="KUJ76179.1"/>
    <property type="molecule type" value="Genomic_DNA"/>
</dbReference>
<dbReference type="STRING" id="1685379.AVO45_12745"/>
<feature type="transmembrane region" description="Helical" evidence="6">
    <location>
        <begin position="288"/>
        <end position="313"/>
    </location>
</feature>
<dbReference type="RefSeq" id="WP_068348897.1">
    <property type="nucleotide sequence ID" value="NZ_LQBQ01000036.1"/>
</dbReference>
<feature type="transmembrane region" description="Helical" evidence="6">
    <location>
        <begin position="351"/>
        <end position="372"/>
    </location>
</feature>